<feature type="domain" description="AMP-dependent synthetase/ligase" evidence="1">
    <location>
        <begin position="56"/>
        <end position="434"/>
    </location>
</feature>
<evidence type="ECO:0000259" key="1">
    <source>
        <dbReference type="Pfam" id="PF00501"/>
    </source>
</evidence>
<dbReference type="Pfam" id="PF23562">
    <property type="entry name" value="AMP-binding_C_3"/>
    <property type="match status" value="1"/>
</dbReference>
<dbReference type="HOGENOM" id="CLU_462235_0_0_5"/>
<dbReference type="STRING" id="509190.Cseg_0369"/>
<gene>
    <name evidence="2" type="ordered locus">Cseg_0369</name>
</gene>
<dbReference type="GO" id="GO:0016405">
    <property type="term" value="F:CoA-ligase activity"/>
    <property type="evidence" value="ECO:0007669"/>
    <property type="project" value="TreeGrafter"/>
</dbReference>
<dbReference type="InterPro" id="IPR042099">
    <property type="entry name" value="ANL_N_sf"/>
</dbReference>
<dbReference type="EMBL" id="CP002008">
    <property type="protein sequence ID" value="ADG08887.1"/>
    <property type="molecule type" value="Genomic_DNA"/>
</dbReference>
<keyword evidence="2" id="KW-0436">Ligase</keyword>
<reference evidence="3" key="1">
    <citation type="journal article" date="2011" name="J. Bacteriol.">
        <title>Genome sequences of eight morphologically diverse alphaproteobacteria.</title>
        <authorList>
            <consortium name="US DOE Joint Genome Institute"/>
            <person name="Brown P.J."/>
            <person name="Kysela D.T."/>
            <person name="Buechlein A."/>
            <person name="Hemmerich C."/>
            <person name="Brun Y.V."/>
        </authorList>
    </citation>
    <scope>NUCLEOTIDE SEQUENCE [LARGE SCALE GENOMIC DNA]</scope>
    <source>
        <strain evidence="3">ATCC 21756 / DSM 7131 / JCM 7823 / NBRC 15250 / LMG 17158 / TK0059</strain>
    </source>
</reference>
<organism evidence="2 3">
    <name type="scientific">Caulobacter segnis (strain ATCC 21756 / DSM 7131 / JCM 7823 / NBRC 15250 / LMG 17158 / TK0059)</name>
    <name type="common">Mycoplana segnis</name>
    <dbReference type="NCBI Taxonomy" id="509190"/>
    <lineage>
        <taxon>Bacteria</taxon>
        <taxon>Pseudomonadati</taxon>
        <taxon>Pseudomonadota</taxon>
        <taxon>Alphaproteobacteria</taxon>
        <taxon>Caulobacterales</taxon>
        <taxon>Caulobacteraceae</taxon>
        <taxon>Caulobacter</taxon>
    </lineage>
</organism>
<proteinExistence type="predicted"/>
<dbReference type="Gene3D" id="3.40.50.12780">
    <property type="entry name" value="N-terminal domain of ligase-like"/>
    <property type="match status" value="1"/>
</dbReference>
<dbReference type="Proteomes" id="UP000002629">
    <property type="component" value="Chromosome"/>
</dbReference>
<dbReference type="eggNOG" id="COG0318">
    <property type="taxonomic scope" value="Bacteria"/>
</dbReference>
<dbReference type="PROSITE" id="PS00455">
    <property type="entry name" value="AMP_BINDING"/>
    <property type="match status" value="1"/>
</dbReference>
<sequence length="609" mass="64206">MTRDITDGMTAPDTAPFRDARYAPRALDVERRDETLILRNPTPYSDAVRTTTEPLARWAAEAPDRVWLAERISGADGWRTITYAEAKDRIEALTGGLAGLGLQRGQPLLILARNGIDHALIAYAAMSLGAPAAPVSPQYGLKGADLTRLAHAVERLKPAAVYADDAEAFNEALAAPFLAGLPVIVSRNARPGDVAFEALLKSAPRAPVAQPDDVAKLLLTSGSTGKPKAVVCTHANIALNAAQIEACYADPEPPVLVNSAPWSHSLGANAILHMVLHRGGTLYIDGGQPVPGRFDETVRNLREVATTYHNMVPAGWGMLIGELERDEALAAKFFEKVRVLQYGGASMAQSILDRVQAVAVNTVGERVTFAAGYGATETGPTACNIHWLNARSGMVGLPTPGTAVKLVPAPGTKDGEGGKFEIRVKGPQVSPGYLDQPEATAQAFDEDGFYRLGDAARLADPQEPSAGLVFDGRLVENFKLASGAFVAAGALRVAAVSALGGLVTDAIVCGEGREGIGLMLFLDAKACGRLGDEAAVRAAIAERLAAYNQQAKGGTGRITRALILDGAPDAASGELTDKGYINQALARERRPTELERLFAEAPDAGVMRF</sequence>
<dbReference type="InterPro" id="IPR000873">
    <property type="entry name" value="AMP-dep_synth/lig_dom"/>
</dbReference>
<dbReference type="SUPFAM" id="SSF56801">
    <property type="entry name" value="Acetyl-CoA synthetase-like"/>
    <property type="match status" value="1"/>
</dbReference>
<dbReference type="AlphaFoldDB" id="D5VE64"/>
<protein>
    <submittedName>
        <fullName evidence="2">AMP-dependent synthetase and ligase</fullName>
    </submittedName>
</protein>
<dbReference type="KEGG" id="cse:Cseg_0369"/>
<accession>D5VE64</accession>
<name>D5VE64_CAUST</name>
<dbReference type="Pfam" id="PF00501">
    <property type="entry name" value="AMP-binding"/>
    <property type="match status" value="1"/>
</dbReference>
<dbReference type="PANTHER" id="PTHR24096:SF420">
    <property type="entry name" value="LONG-CHAIN-FATTY-ACID--COA LIGASE-RELATED"/>
    <property type="match status" value="1"/>
</dbReference>
<evidence type="ECO:0000313" key="2">
    <source>
        <dbReference type="EMBL" id="ADG08887.1"/>
    </source>
</evidence>
<evidence type="ECO:0000313" key="3">
    <source>
        <dbReference type="Proteomes" id="UP000002629"/>
    </source>
</evidence>
<dbReference type="PANTHER" id="PTHR24096">
    <property type="entry name" value="LONG-CHAIN-FATTY-ACID--COA LIGASE"/>
    <property type="match status" value="1"/>
</dbReference>
<dbReference type="RefSeq" id="WP_013077560.1">
    <property type="nucleotide sequence ID" value="NC_014100.1"/>
</dbReference>
<dbReference type="InterPro" id="IPR020845">
    <property type="entry name" value="AMP-binding_CS"/>
</dbReference>